<evidence type="ECO:0000313" key="3">
    <source>
        <dbReference type="Proteomes" id="UP000015106"/>
    </source>
</evidence>
<evidence type="ECO:0000256" key="1">
    <source>
        <dbReference type="SAM" id="MobiDB-lite"/>
    </source>
</evidence>
<sequence length="182" mass="19937">MSPASAVRATHADSKATPTCSTTSHTTLASPPTTQPLVRAATQSNCVRHPCSTSPAFATPCPATVPPRMCGQSRRGLRGRRRHYGELSRGWINRAEVPLQVSLTRKLCWELAHPYLTEVDLNGLKGTTVKSGWELKFKLGNYKVYMNCNLLIIEFVCFHVYCKRNSSILSPVAAQPLAANAL</sequence>
<protein>
    <submittedName>
        <fullName evidence="2">Uncharacterized protein</fullName>
    </submittedName>
</protein>
<dbReference type="Proteomes" id="UP000015106">
    <property type="component" value="Chromosome 6"/>
</dbReference>
<feature type="region of interest" description="Disordered" evidence="1">
    <location>
        <begin position="1"/>
        <end position="34"/>
    </location>
</feature>
<reference evidence="2" key="3">
    <citation type="submission" date="2022-06" db="UniProtKB">
        <authorList>
            <consortium name="EnsemblPlants"/>
        </authorList>
    </citation>
    <scope>IDENTIFICATION</scope>
</reference>
<dbReference type="AlphaFoldDB" id="A0A8R7QQW3"/>
<dbReference type="EnsemblPlants" id="TuG1812G0600001996.01.T02">
    <property type="protein sequence ID" value="TuG1812G0600001996.01.T02"/>
    <property type="gene ID" value="TuG1812G0600001996.01"/>
</dbReference>
<evidence type="ECO:0000313" key="2">
    <source>
        <dbReference type="EnsemblPlants" id="TuG1812G0600001996.01.T02"/>
    </source>
</evidence>
<accession>A0A8R7QQW3</accession>
<organism evidence="2 3">
    <name type="scientific">Triticum urartu</name>
    <name type="common">Red wild einkorn</name>
    <name type="synonym">Crithodium urartu</name>
    <dbReference type="NCBI Taxonomy" id="4572"/>
    <lineage>
        <taxon>Eukaryota</taxon>
        <taxon>Viridiplantae</taxon>
        <taxon>Streptophyta</taxon>
        <taxon>Embryophyta</taxon>
        <taxon>Tracheophyta</taxon>
        <taxon>Spermatophyta</taxon>
        <taxon>Magnoliopsida</taxon>
        <taxon>Liliopsida</taxon>
        <taxon>Poales</taxon>
        <taxon>Poaceae</taxon>
        <taxon>BOP clade</taxon>
        <taxon>Pooideae</taxon>
        <taxon>Triticodae</taxon>
        <taxon>Triticeae</taxon>
        <taxon>Triticinae</taxon>
        <taxon>Triticum</taxon>
    </lineage>
</organism>
<reference evidence="2" key="2">
    <citation type="submission" date="2018-03" db="EMBL/GenBank/DDBJ databases">
        <title>The Triticum urartu genome reveals the dynamic nature of wheat genome evolution.</title>
        <authorList>
            <person name="Ling H."/>
            <person name="Ma B."/>
            <person name="Shi X."/>
            <person name="Liu H."/>
            <person name="Dong L."/>
            <person name="Sun H."/>
            <person name="Cao Y."/>
            <person name="Gao Q."/>
            <person name="Zheng S."/>
            <person name="Li Y."/>
            <person name="Yu Y."/>
            <person name="Du H."/>
            <person name="Qi M."/>
            <person name="Li Y."/>
            <person name="Yu H."/>
            <person name="Cui Y."/>
            <person name="Wang N."/>
            <person name="Chen C."/>
            <person name="Wu H."/>
            <person name="Zhao Y."/>
            <person name="Zhang J."/>
            <person name="Li Y."/>
            <person name="Zhou W."/>
            <person name="Zhang B."/>
            <person name="Hu W."/>
            <person name="Eijk M."/>
            <person name="Tang J."/>
            <person name="Witsenboer H."/>
            <person name="Zhao S."/>
            <person name="Li Z."/>
            <person name="Zhang A."/>
            <person name="Wang D."/>
            <person name="Liang C."/>
        </authorList>
    </citation>
    <scope>NUCLEOTIDE SEQUENCE [LARGE SCALE GENOMIC DNA]</scope>
    <source>
        <strain evidence="2">cv. G1812</strain>
    </source>
</reference>
<name>A0A8R7QQW3_TRIUA</name>
<reference evidence="3" key="1">
    <citation type="journal article" date="2013" name="Nature">
        <title>Draft genome of the wheat A-genome progenitor Triticum urartu.</title>
        <authorList>
            <person name="Ling H.Q."/>
            <person name="Zhao S."/>
            <person name="Liu D."/>
            <person name="Wang J."/>
            <person name="Sun H."/>
            <person name="Zhang C."/>
            <person name="Fan H."/>
            <person name="Li D."/>
            <person name="Dong L."/>
            <person name="Tao Y."/>
            <person name="Gao C."/>
            <person name="Wu H."/>
            <person name="Li Y."/>
            <person name="Cui Y."/>
            <person name="Guo X."/>
            <person name="Zheng S."/>
            <person name="Wang B."/>
            <person name="Yu K."/>
            <person name="Liang Q."/>
            <person name="Yang W."/>
            <person name="Lou X."/>
            <person name="Chen J."/>
            <person name="Feng M."/>
            <person name="Jian J."/>
            <person name="Zhang X."/>
            <person name="Luo G."/>
            <person name="Jiang Y."/>
            <person name="Liu J."/>
            <person name="Wang Z."/>
            <person name="Sha Y."/>
            <person name="Zhang B."/>
            <person name="Wu H."/>
            <person name="Tang D."/>
            <person name="Shen Q."/>
            <person name="Xue P."/>
            <person name="Zou S."/>
            <person name="Wang X."/>
            <person name="Liu X."/>
            <person name="Wang F."/>
            <person name="Yang Y."/>
            <person name="An X."/>
            <person name="Dong Z."/>
            <person name="Zhang K."/>
            <person name="Zhang X."/>
            <person name="Luo M.C."/>
            <person name="Dvorak J."/>
            <person name="Tong Y."/>
            <person name="Wang J."/>
            <person name="Yang H."/>
            <person name="Li Z."/>
            <person name="Wang D."/>
            <person name="Zhang A."/>
            <person name="Wang J."/>
        </authorList>
    </citation>
    <scope>NUCLEOTIDE SEQUENCE</scope>
    <source>
        <strain evidence="3">cv. G1812</strain>
    </source>
</reference>
<keyword evidence="3" id="KW-1185">Reference proteome</keyword>
<dbReference type="Gramene" id="TuG1812G0600001996.01.T02">
    <property type="protein sequence ID" value="TuG1812G0600001996.01.T02"/>
    <property type="gene ID" value="TuG1812G0600001996.01"/>
</dbReference>
<proteinExistence type="predicted"/>
<feature type="compositionally biased region" description="Low complexity" evidence="1">
    <location>
        <begin position="17"/>
        <end position="30"/>
    </location>
</feature>